<evidence type="ECO:0000313" key="8">
    <source>
        <dbReference type="EMBL" id="PAE90977.1"/>
    </source>
</evidence>
<comment type="similarity">
    <text evidence="3">Belongs to the RecD family. RecD2 subfamily.</text>
</comment>
<dbReference type="RefSeq" id="WP_095325956.1">
    <property type="nucleotide sequence ID" value="NZ_NPCC01000001.1"/>
</dbReference>
<dbReference type="InterPro" id="IPR055446">
    <property type="entry name" value="RecD2_N_OB"/>
</dbReference>
<dbReference type="GO" id="GO:0043139">
    <property type="term" value="F:5'-3' DNA helicase activity"/>
    <property type="evidence" value="ECO:0007669"/>
    <property type="project" value="UniProtKB-UniRule"/>
</dbReference>
<dbReference type="Proteomes" id="UP000216207">
    <property type="component" value="Unassembled WGS sequence"/>
</dbReference>
<dbReference type="GO" id="GO:0005524">
    <property type="term" value="F:ATP binding"/>
    <property type="evidence" value="ECO:0007669"/>
    <property type="project" value="UniProtKB-UniRule"/>
</dbReference>
<comment type="function">
    <text evidence="3">DNA-dependent ATPase and ATP-dependent 5'-3' DNA helicase. Has no activity on blunt DNA or DNA with 3'-overhangs, requires at least 10 bases of 5'-ssDNA for helicase activity.</text>
</comment>
<keyword evidence="1 3" id="KW-0547">Nucleotide-binding</keyword>
<keyword evidence="3 8" id="KW-0347">Helicase</keyword>
<dbReference type="Gene3D" id="3.40.50.300">
    <property type="entry name" value="P-loop containing nucleotide triphosphate hydrolases"/>
    <property type="match status" value="2"/>
</dbReference>
<dbReference type="GO" id="GO:0017116">
    <property type="term" value="F:single-stranded DNA helicase activity"/>
    <property type="evidence" value="ECO:0007669"/>
    <property type="project" value="TreeGrafter"/>
</dbReference>
<dbReference type="EC" id="5.6.2.3" evidence="3"/>
<dbReference type="InterPro" id="IPR050534">
    <property type="entry name" value="Coronavir_polyprotein_1ab"/>
</dbReference>
<evidence type="ECO:0000259" key="5">
    <source>
        <dbReference type="Pfam" id="PF14490"/>
    </source>
</evidence>
<keyword evidence="3" id="KW-0238">DNA-binding</keyword>
<dbReference type="InterPro" id="IPR006345">
    <property type="entry name" value="RecD2"/>
</dbReference>
<dbReference type="Pfam" id="PF13245">
    <property type="entry name" value="AAA_19"/>
    <property type="match status" value="1"/>
</dbReference>
<keyword evidence="3" id="KW-0413">Isomerase</keyword>
<dbReference type="GO" id="GO:0003677">
    <property type="term" value="F:DNA binding"/>
    <property type="evidence" value="ECO:0007669"/>
    <property type="project" value="UniProtKB-UniRule"/>
</dbReference>
<dbReference type="CDD" id="cd18809">
    <property type="entry name" value="SF1_C_RecD"/>
    <property type="match status" value="1"/>
</dbReference>
<dbReference type="GO" id="GO:0006310">
    <property type="term" value="P:DNA recombination"/>
    <property type="evidence" value="ECO:0007669"/>
    <property type="project" value="InterPro"/>
</dbReference>
<name>A0A268P5F7_SHOCL</name>
<sequence length="761" mass="85242">MDNVGEKTLEKGFVKGKVVHVLFRNEENDYTVAMTRIEKTNEQIEGRKITVVGHLPELEVEETYLFFGQVAEHPRFGFQYKVETFRRDLPQTKSGIIRFLSSDRFPGVGKKTAEAIVDALGDRAISAIIEDRTVLNNIPKLKEDTATMLYNQLLEQQGAEQVIIQLSQYGFGTELSMSVYRTYKLQALDVIRTNPYLLIQDVEGVGFRRADQLGAAIGLTGNHPERLRAGLLYLLRECCMKQGHLYLQEEALITEGTALLSSPNVQIDASELETILIEMNEEGMLVREEDRIYMKSLYYAEKGIATNIRRILSQELTQEFTEADIEKTLGHIEDTHAVTYSNTQKEAIATALRSPLLLLTGGPGTGKTTVIKGIVEAYAALHGLSLEVAAYKNKSFPLKLTAPTGRASKRMAEATELPASTIHSLLGWKGSATGFEKGDHEQLEGELLIVDEMSMVDAWVANQLFKAIPKGMQVVLVGDENQLPSVGPGQVLKDLLEADVIPTIQLRDIYRQAEGSSIIELAHSMKDGVLPSDFLTKKADRVFFPCQPNQVQQAVWQICENAMKKGYSAKEIQVLAPMYRGQAGINELNTMLQSLFNPAKEGRRELPFGDVVFRKGDMVLQLVNNPEEGVYNGDRGEIVAVFYAKETTEKKDQLVVSFDGLEVTYEKKDFSQLTHAYCCSIHKAQGSEFPIVVMPVVSSYMRMLRRNLLYTGITRAKQYLLLCGDRKTMEQAIKHADEHRHSKLKERLQLLLSRTGNVHRG</sequence>
<comment type="catalytic activity">
    <reaction evidence="3">
        <text>ATP + H2O = ADP + phosphate + H(+)</text>
        <dbReference type="Rhea" id="RHEA:13065"/>
        <dbReference type="ChEBI" id="CHEBI:15377"/>
        <dbReference type="ChEBI" id="CHEBI:15378"/>
        <dbReference type="ChEBI" id="CHEBI:30616"/>
        <dbReference type="ChEBI" id="CHEBI:43474"/>
        <dbReference type="ChEBI" id="CHEBI:456216"/>
        <dbReference type="EC" id="5.6.2.3"/>
    </reaction>
</comment>
<gene>
    <name evidence="3" type="primary">recD2</name>
    <name evidence="8" type="ORF">CHH72_00140</name>
</gene>
<dbReference type="HAMAP" id="MF_01488">
    <property type="entry name" value="RecD2"/>
    <property type="match status" value="1"/>
</dbReference>
<keyword evidence="2 3" id="KW-0067">ATP-binding</keyword>
<feature type="domain" description="ATP-dependent RecD2 DNA helicase OB-fold" evidence="7">
    <location>
        <begin position="13"/>
        <end position="90"/>
    </location>
</feature>
<dbReference type="NCBIfam" id="TIGR01448">
    <property type="entry name" value="recD_rel"/>
    <property type="match status" value="1"/>
</dbReference>
<dbReference type="Pfam" id="PF14490">
    <property type="entry name" value="HHH_RecD2"/>
    <property type="match status" value="1"/>
</dbReference>
<dbReference type="InterPro" id="IPR029493">
    <property type="entry name" value="RecD2-like_HHH"/>
</dbReference>
<reference evidence="8 9" key="1">
    <citation type="submission" date="2017-07" db="EMBL/GenBank/DDBJ databases">
        <title>Isolation and whole genome analysis of endospore-forming bacteria from heroin.</title>
        <authorList>
            <person name="Kalinowski J."/>
            <person name="Ahrens B."/>
            <person name="Al-Dilaimi A."/>
            <person name="Winkler A."/>
            <person name="Wibberg D."/>
            <person name="Schleenbecker U."/>
            <person name="Ruckert C."/>
            <person name="Wolfel R."/>
            <person name="Grass G."/>
        </authorList>
    </citation>
    <scope>NUCLEOTIDE SEQUENCE [LARGE SCALE GENOMIC DNA]</scope>
    <source>
        <strain evidence="8 9">7539</strain>
    </source>
</reference>
<evidence type="ECO:0000256" key="1">
    <source>
        <dbReference type="ARBA" id="ARBA00022741"/>
    </source>
</evidence>
<evidence type="ECO:0000256" key="2">
    <source>
        <dbReference type="ARBA" id="ARBA00022840"/>
    </source>
</evidence>
<dbReference type="SUPFAM" id="SSF52540">
    <property type="entry name" value="P-loop containing nucleoside triphosphate hydrolases"/>
    <property type="match status" value="2"/>
</dbReference>
<evidence type="ECO:0000259" key="4">
    <source>
        <dbReference type="Pfam" id="PF13538"/>
    </source>
</evidence>
<evidence type="ECO:0000259" key="7">
    <source>
        <dbReference type="Pfam" id="PF23139"/>
    </source>
</evidence>
<evidence type="ECO:0000313" key="9">
    <source>
        <dbReference type="Proteomes" id="UP000216207"/>
    </source>
</evidence>
<dbReference type="Pfam" id="PF23139">
    <property type="entry name" value="OB_YrrC"/>
    <property type="match status" value="1"/>
</dbReference>
<dbReference type="InterPro" id="IPR041451">
    <property type="entry name" value="RecD2_SH13"/>
</dbReference>
<proteinExistence type="inferred from homology"/>
<accession>A0A268P5F7</accession>
<dbReference type="CDD" id="cd17933">
    <property type="entry name" value="DEXSc_RecD-like"/>
    <property type="match status" value="1"/>
</dbReference>
<dbReference type="Pfam" id="PF13538">
    <property type="entry name" value="UvrD_C_2"/>
    <property type="match status" value="1"/>
</dbReference>
<organism evidence="8 9">
    <name type="scientific">Shouchella clausii</name>
    <name type="common">Alkalihalobacillus clausii</name>
    <dbReference type="NCBI Taxonomy" id="79880"/>
    <lineage>
        <taxon>Bacteria</taxon>
        <taxon>Bacillati</taxon>
        <taxon>Bacillota</taxon>
        <taxon>Bacilli</taxon>
        <taxon>Bacillales</taxon>
        <taxon>Bacillaceae</taxon>
        <taxon>Shouchella</taxon>
    </lineage>
</organism>
<dbReference type="InterPro" id="IPR027785">
    <property type="entry name" value="UvrD-like_helicase_C"/>
</dbReference>
<keyword evidence="3" id="KW-0378">Hydrolase</keyword>
<dbReference type="PANTHER" id="PTHR43788">
    <property type="entry name" value="DNA2/NAM7 HELICASE FAMILY MEMBER"/>
    <property type="match status" value="1"/>
</dbReference>
<feature type="binding site" evidence="3">
    <location>
        <begin position="364"/>
        <end position="368"/>
    </location>
    <ligand>
        <name>ATP</name>
        <dbReference type="ChEBI" id="CHEBI:30616"/>
    </ligand>
</feature>
<feature type="domain" description="ATP-dependent RecD2 DNA helicase-like helix-hairpin-helix" evidence="5">
    <location>
        <begin position="155"/>
        <end position="246"/>
    </location>
</feature>
<dbReference type="GO" id="GO:0016887">
    <property type="term" value="F:ATP hydrolysis activity"/>
    <property type="evidence" value="ECO:0007669"/>
    <property type="project" value="RHEA"/>
</dbReference>
<dbReference type="Gene3D" id="2.30.30.940">
    <property type="match status" value="1"/>
</dbReference>
<evidence type="ECO:0000256" key="3">
    <source>
        <dbReference type="HAMAP-Rule" id="MF_01488"/>
    </source>
</evidence>
<dbReference type="GO" id="GO:0009338">
    <property type="term" value="C:exodeoxyribonuclease V complex"/>
    <property type="evidence" value="ECO:0007669"/>
    <property type="project" value="TreeGrafter"/>
</dbReference>
<feature type="domain" description="UvrD-like helicase C-terminal" evidence="4">
    <location>
        <begin position="675"/>
        <end position="722"/>
    </location>
</feature>
<protein>
    <recommendedName>
        <fullName evidence="3">ATP-dependent RecD2 DNA helicase</fullName>
        <ecNumber evidence="3">5.6.2.3</ecNumber>
    </recommendedName>
    <alternativeName>
        <fullName evidence="3">DNA 5'-3' helicase subunit RecD2</fullName>
    </alternativeName>
</protein>
<comment type="caution">
    <text evidence="8">The sequence shown here is derived from an EMBL/GenBank/DDBJ whole genome shotgun (WGS) entry which is preliminary data.</text>
</comment>
<dbReference type="Gene3D" id="1.10.10.2220">
    <property type="match status" value="1"/>
</dbReference>
<evidence type="ECO:0000259" key="6">
    <source>
        <dbReference type="Pfam" id="PF18335"/>
    </source>
</evidence>
<dbReference type="InterPro" id="IPR027417">
    <property type="entry name" value="P-loop_NTPase"/>
</dbReference>
<dbReference type="AlphaFoldDB" id="A0A268P5F7"/>
<dbReference type="PANTHER" id="PTHR43788:SF6">
    <property type="entry name" value="DNA HELICASE B"/>
    <property type="match status" value="1"/>
</dbReference>
<dbReference type="Pfam" id="PF18335">
    <property type="entry name" value="SH3_13"/>
    <property type="match status" value="1"/>
</dbReference>
<dbReference type="EMBL" id="NPCC01000001">
    <property type="protein sequence ID" value="PAE90977.1"/>
    <property type="molecule type" value="Genomic_DNA"/>
</dbReference>
<feature type="domain" description="ATP-dependent RecD2 DNA helicase SH3" evidence="6">
    <location>
        <begin position="588"/>
        <end position="658"/>
    </location>
</feature>